<feature type="compositionally biased region" description="Basic and acidic residues" evidence="11">
    <location>
        <begin position="220"/>
        <end position="232"/>
    </location>
</feature>
<dbReference type="AlphaFoldDB" id="A0AAD6W9A0"/>
<evidence type="ECO:0000259" key="12">
    <source>
        <dbReference type="PROSITE" id="PS50023"/>
    </source>
</evidence>
<dbReference type="CDD" id="cd09441">
    <property type="entry name" value="LIM2_SF3"/>
    <property type="match status" value="1"/>
</dbReference>
<evidence type="ECO:0000256" key="11">
    <source>
        <dbReference type="SAM" id="MobiDB-lite"/>
    </source>
</evidence>
<keyword evidence="8" id="KW-0206">Cytoskeleton</keyword>
<name>A0AAD6W9A0_9ROSI</name>
<keyword evidence="10" id="KW-0175">Coiled coil</keyword>
<feature type="region of interest" description="Disordered" evidence="11">
    <location>
        <begin position="214"/>
        <end position="233"/>
    </location>
</feature>
<dbReference type="PANTHER" id="PTHR24206">
    <property type="entry name" value="OS06G0237300 PROTEIN"/>
    <property type="match status" value="1"/>
</dbReference>
<dbReference type="FunFam" id="2.10.110.10:FF:000002">
    <property type="entry name" value="LIM domain and actin-binding 1"/>
    <property type="match status" value="2"/>
</dbReference>
<dbReference type="PROSITE" id="PS50023">
    <property type="entry name" value="LIM_DOMAIN_2"/>
    <property type="match status" value="2"/>
</dbReference>
<comment type="subcellular location">
    <subcellularLocation>
        <location evidence="1">Cytoplasm</location>
        <location evidence="1">Cytoskeleton</location>
    </subcellularLocation>
</comment>
<evidence type="ECO:0000256" key="5">
    <source>
        <dbReference type="ARBA" id="ARBA00022833"/>
    </source>
</evidence>
<dbReference type="Gene3D" id="2.10.110.10">
    <property type="entry name" value="Cysteine Rich Protein"/>
    <property type="match status" value="2"/>
</dbReference>
<dbReference type="GO" id="GO:0051015">
    <property type="term" value="F:actin filament binding"/>
    <property type="evidence" value="ECO:0007669"/>
    <property type="project" value="UniProtKB-ARBA"/>
</dbReference>
<dbReference type="SMART" id="SM00132">
    <property type="entry name" value="LIM"/>
    <property type="match status" value="2"/>
</dbReference>
<dbReference type="EMBL" id="JAQIZT010000003">
    <property type="protein sequence ID" value="KAJ7004028.1"/>
    <property type="molecule type" value="Genomic_DNA"/>
</dbReference>
<feature type="domain" description="LIM zinc-binding" evidence="12">
    <location>
        <begin position="281"/>
        <end position="341"/>
    </location>
</feature>
<keyword evidence="14" id="KW-1185">Reference proteome</keyword>
<evidence type="ECO:0000256" key="7">
    <source>
        <dbReference type="ARBA" id="ARBA00023203"/>
    </source>
</evidence>
<dbReference type="Pfam" id="PF03763">
    <property type="entry name" value="Remorin_C"/>
    <property type="match status" value="1"/>
</dbReference>
<keyword evidence="6 9" id="KW-0440">LIM domain</keyword>
<keyword evidence="5 9" id="KW-0862">Zinc</keyword>
<dbReference type="PROSITE" id="PS00478">
    <property type="entry name" value="LIM_DOMAIN_1"/>
    <property type="match status" value="1"/>
</dbReference>
<evidence type="ECO:0000256" key="1">
    <source>
        <dbReference type="ARBA" id="ARBA00004245"/>
    </source>
</evidence>
<feature type="region of interest" description="Disordered" evidence="11">
    <location>
        <begin position="1"/>
        <end position="66"/>
    </location>
</feature>
<keyword evidence="4 9" id="KW-0479">Metal-binding</keyword>
<organism evidence="13 14">
    <name type="scientific">Populus alba x Populus x berolinensis</name>
    <dbReference type="NCBI Taxonomy" id="444605"/>
    <lineage>
        <taxon>Eukaryota</taxon>
        <taxon>Viridiplantae</taxon>
        <taxon>Streptophyta</taxon>
        <taxon>Embryophyta</taxon>
        <taxon>Tracheophyta</taxon>
        <taxon>Spermatophyta</taxon>
        <taxon>Magnoliopsida</taxon>
        <taxon>eudicotyledons</taxon>
        <taxon>Gunneridae</taxon>
        <taxon>Pentapetalae</taxon>
        <taxon>rosids</taxon>
        <taxon>fabids</taxon>
        <taxon>Malpighiales</taxon>
        <taxon>Salicaceae</taxon>
        <taxon>Saliceae</taxon>
        <taxon>Populus</taxon>
    </lineage>
</organism>
<feature type="coiled-coil region" evidence="10">
    <location>
        <begin position="112"/>
        <end position="161"/>
    </location>
</feature>
<feature type="compositionally biased region" description="Basic and acidic residues" evidence="11">
    <location>
        <begin position="1"/>
        <end position="11"/>
    </location>
</feature>
<sequence>MGEEEHEKAESKAVSLPTPAKEHGPVQEEKEASLNDAANEKSLVPVSEKAADPTADESVSGGSNNRDAILSRVETEKRCALIKAWVENEKAKVENKAHKKLSAIGSWETTKKVSVEAKIQKFEEKLERKKAEYAEKMKNRAAELHKTAEEKKAMIEAKKSEECLKVEETAAKFRATGYTPKKFLGCCSPMEFFYESFIIFSPLTSSLSLLPTSKKQKRTQLREPDSKPTHEDRDDELAIDSNLLLNFTVKAFPSIPSDIRFYTARFRFTRTNIMGFTGTLEKCKACDKTVYFIELVSADGVPYHKKCFKCSHCNGLLVMSSYSSIDGVLYCRPHYDQLFKETGNFTKKLQSCEIPLFVFLMFNSFTYFWNWFSTEKDTKAPSKLSAMFSGTQDKCASCTKTVYPLEKVTVEGEFFHKSCFRCSHGGCFITPSSYAALDGILYCKAHFSQLFKQKGSYSYLTKTSTMKKNAVNLPEEKSEAEQNHLTVPEASSHLAIAHENVQN</sequence>
<reference evidence="13" key="1">
    <citation type="journal article" date="2023" name="Mol. Ecol. Resour.">
        <title>Chromosome-level genome assembly of a triploid poplar Populus alba 'Berolinensis'.</title>
        <authorList>
            <person name="Chen S."/>
            <person name="Yu Y."/>
            <person name="Wang X."/>
            <person name="Wang S."/>
            <person name="Zhang T."/>
            <person name="Zhou Y."/>
            <person name="He R."/>
            <person name="Meng N."/>
            <person name="Wang Y."/>
            <person name="Liu W."/>
            <person name="Liu Z."/>
            <person name="Liu J."/>
            <person name="Guo Q."/>
            <person name="Huang H."/>
            <person name="Sederoff R.R."/>
            <person name="Wang G."/>
            <person name="Qu G."/>
            <person name="Chen S."/>
        </authorList>
    </citation>
    <scope>NUCLEOTIDE SEQUENCE</scope>
    <source>
        <strain evidence="13">SC-2020</strain>
    </source>
</reference>
<evidence type="ECO:0000256" key="10">
    <source>
        <dbReference type="SAM" id="Coils"/>
    </source>
</evidence>
<feature type="domain" description="LIM zinc-binding" evidence="12">
    <location>
        <begin position="393"/>
        <end position="453"/>
    </location>
</feature>
<dbReference type="SUPFAM" id="SSF57716">
    <property type="entry name" value="Glucocorticoid receptor-like (DNA-binding domain)"/>
    <property type="match status" value="4"/>
</dbReference>
<dbReference type="Pfam" id="PF00412">
    <property type="entry name" value="LIM"/>
    <property type="match status" value="2"/>
</dbReference>
<evidence type="ECO:0000256" key="8">
    <source>
        <dbReference type="ARBA" id="ARBA00023212"/>
    </source>
</evidence>
<dbReference type="Proteomes" id="UP001164929">
    <property type="component" value="Chromosome 3"/>
</dbReference>
<dbReference type="GO" id="GO:0051017">
    <property type="term" value="P:actin filament bundle assembly"/>
    <property type="evidence" value="ECO:0007669"/>
    <property type="project" value="UniProtKB-ARBA"/>
</dbReference>
<proteinExistence type="inferred from homology"/>
<evidence type="ECO:0000256" key="4">
    <source>
        <dbReference type="ARBA" id="ARBA00022723"/>
    </source>
</evidence>
<evidence type="ECO:0000256" key="2">
    <source>
        <dbReference type="ARBA" id="ARBA00005711"/>
    </source>
</evidence>
<evidence type="ECO:0000256" key="9">
    <source>
        <dbReference type="PROSITE-ProRule" id="PRU00125"/>
    </source>
</evidence>
<gene>
    <name evidence="13" type="ORF">NC653_009039</name>
</gene>
<dbReference type="GO" id="GO:0005856">
    <property type="term" value="C:cytoskeleton"/>
    <property type="evidence" value="ECO:0007669"/>
    <property type="project" value="UniProtKB-SubCell"/>
</dbReference>
<keyword evidence="8" id="KW-0963">Cytoplasm</keyword>
<evidence type="ECO:0000313" key="14">
    <source>
        <dbReference type="Proteomes" id="UP001164929"/>
    </source>
</evidence>
<dbReference type="GO" id="GO:0046872">
    <property type="term" value="F:metal ion binding"/>
    <property type="evidence" value="ECO:0007669"/>
    <property type="project" value="UniProtKB-KW"/>
</dbReference>
<keyword evidence="7" id="KW-0009">Actin-binding</keyword>
<accession>A0AAD6W9A0</accession>
<comment type="similarity">
    <text evidence="2">Belongs to the remorin family.</text>
</comment>
<evidence type="ECO:0000256" key="3">
    <source>
        <dbReference type="ARBA" id="ARBA00011385"/>
    </source>
</evidence>
<dbReference type="CDD" id="cd09440">
    <property type="entry name" value="LIM1_SF3"/>
    <property type="match status" value="1"/>
</dbReference>
<evidence type="ECO:0000256" key="6">
    <source>
        <dbReference type="ARBA" id="ARBA00023038"/>
    </source>
</evidence>
<protein>
    <recommendedName>
        <fullName evidence="12">LIM zinc-binding domain-containing protein</fullName>
    </recommendedName>
</protein>
<dbReference type="InterPro" id="IPR005516">
    <property type="entry name" value="Remorin_C"/>
</dbReference>
<comment type="caution">
    <text evidence="13">The sequence shown here is derived from an EMBL/GenBank/DDBJ whole genome shotgun (WGS) entry which is preliminary data.</text>
</comment>
<dbReference type="InterPro" id="IPR001781">
    <property type="entry name" value="Znf_LIM"/>
</dbReference>
<comment type="subunit">
    <text evidence="3">Interacts with F-actin.</text>
</comment>
<feature type="compositionally biased region" description="Basic and acidic residues" evidence="11">
    <location>
        <begin position="20"/>
        <end position="33"/>
    </location>
</feature>
<evidence type="ECO:0000313" key="13">
    <source>
        <dbReference type="EMBL" id="KAJ7004028.1"/>
    </source>
</evidence>